<feature type="non-terminal residue" evidence="2">
    <location>
        <position position="1"/>
    </location>
</feature>
<evidence type="ECO:0000313" key="2">
    <source>
        <dbReference type="EMBL" id="TVY22160.1"/>
    </source>
</evidence>
<feature type="non-terminal residue" evidence="2">
    <location>
        <position position="89"/>
    </location>
</feature>
<accession>A0A8H8QTZ1</accession>
<organism evidence="2 3">
    <name type="scientific">Lachnellula hyalina</name>
    <dbReference type="NCBI Taxonomy" id="1316788"/>
    <lineage>
        <taxon>Eukaryota</taxon>
        <taxon>Fungi</taxon>
        <taxon>Dikarya</taxon>
        <taxon>Ascomycota</taxon>
        <taxon>Pezizomycotina</taxon>
        <taxon>Leotiomycetes</taxon>
        <taxon>Helotiales</taxon>
        <taxon>Lachnaceae</taxon>
        <taxon>Lachnellula</taxon>
    </lineage>
</organism>
<protein>
    <submittedName>
        <fullName evidence="2">Uncharacterized protein</fullName>
    </submittedName>
</protein>
<proteinExistence type="predicted"/>
<keyword evidence="1" id="KW-1133">Transmembrane helix</keyword>
<dbReference type="AlphaFoldDB" id="A0A8H8QTZ1"/>
<reference evidence="2 3" key="1">
    <citation type="submission" date="2018-05" db="EMBL/GenBank/DDBJ databases">
        <title>Genome sequencing and assembly of the regulated plant pathogen Lachnellula willkommii and related sister species for the development of diagnostic species identification markers.</title>
        <authorList>
            <person name="Giroux E."/>
            <person name="Bilodeau G."/>
        </authorList>
    </citation>
    <scope>NUCLEOTIDE SEQUENCE [LARGE SCALE GENOMIC DNA]</scope>
    <source>
        <strain evidence="2 3">CBS 185.66</strain>
    </source>
</reference>
<dbReference type="Proteomes" id="UP000431533">
    <property type="component" value="Unassembled WGS sequence"/>
</dbReference>
<name>A0A8H8QTZ1_9HELO</name>
<dbReference type="GeneID" id="41989440"/>
<dbReference type="RefSeq" id="XP_031000948.1">
    <property type="nucleotide sequence ID" value="XM_031154145.1"/>
</dbReference>
<comment type="caution">
    <text evidence="2">The sequence shown here is derived from an EMBL/GenBank/DDBJ whole genome shotgun (WGS) entry which is preliminary data.</text>
</comment>
<keyword evidence="1" id="KW-0812">Transmembrane</keyword>
<dbReference type="OrthoDB" id="3546598at2759"/>
<keyword evidence="3" id="KW-1185">Reference proteome</keyword>
<sequence length="89" mass="10144">PHLAKQVVLVIRTSSSKSLIFIVDVLVTNARTIILVLPIVILQGDMLRRYHLIVNTKQLALLIIILVEATYIKTFLNYAYSLVSRQRLD</sequence>
<keyword evidence="1" id="KW-0472">Membrane</keyword>
<dbReference type="EMBL" id="QGMH01000332">
    <property type="protein sequence ID" value="TVY22160.1"/>
    <property type="molecule type" value="Genomic_DNA"/>
</dbReference>
<feature type="transmembrane region" description="Helical" evidence="1">
    <location>
        <begin position="59"/>
        <end position="80"/>
    </location>
</feature>
<gene>
    <name evidence="2" type="ORF">LHYA1_G009242</name>
</gene>
<evidence type="ECO:0000313" key="3">
    <source>
        <dbReference type="Proteomes" id="UP000431533"/>
    </source>
</evidence>
<feature type="transmembrane region" description="Helical" evidence="1">
    <location>
        <begin position="20"/>
        <end position="47"/>
    </location>
</feature>
<evidence type="ECO:0000256" key="1">
    <source>
        <dbReference type="SAM" id="Phobius"/>
    </source>
</evidence>